<keyword evidence="2" id="KW-1185">Reference proteome</keyword>
<protein>
    <submittedName>
        <fullName evidence="1">Uncharacterized protein</fullName>
    </submittedName>
</protein>
<evidence type="ECO:0000313" key="1">
    <source>
        <dbReference type="EMBL" id="CAB3770117.1"/>
    </source>
</evidence>
<dbReference type="EMBL" id="CADIKF010000068">
    <property type="protein sequence ID" value="CAB3770117.1"/>
    <property type="molecule type" value="Genomic_DNA"/>
</dbReference>
<dbReference type="AlphaFoldDB" id="A0A6J5EXD2"/>
<sequence length="170" mass="18783">MPPDTALTDDKKEEIQDSAEEAVMERINQANEASVMAGFKAPKGNEKVVQIAFRRGLCGECCAAVKARLDTDASLPEAYNIVDKLYNGDSHFFLETIDGNRVIEPTWKQIVVSKAEEDGSGRSHALALSDFPNVFVGTKEELKDKVVEACNLLKKPKESGELLKHWGIEF</sequence>
<name>A0A6J5EXD2_9BURK</name>
<proteinExistence type="predicted"/>
<gene>
    <name evidence="1" type="ORF">LMG29739_05710</name>
</gene>
<organism evidence="1 2">
    <name type="scientific">Paraburkholderia solisilvae</name>
    <dbReference type="NCBI Taxonomy" id="624376"/>
    <lineage>
        <taxon>Bacteria</taxon>
        <taxon>Pseudomonadati</taxon>
        <taxon>Pseudomonadota</taxon>
        <taxon>Betaproteobacteria</taxon>
        <taxon>Burkholderiales</taxon>
        <taxon>Burkholderiaceae</taxon>
        <taxon>Paraburkholderia</taxon>
    </lineage>
</organism>
<evidence type="ECO:0000313" key="2">
    <source>
        <dbReference type="Proteomes" id="UP000494329"/>
    </source>
</evidence>
<accession>A0A6J5EXD2</accession>
<dbReference type="Proteomes" id="UP000494329">
    <property type="component" value="Unassembled WGS sequence"/>
</dbReference>
<reference evidence="1 2" key="1">
    <citation type="submission" date="2020-04" db="EMBL/GenBank/DDBJ databases">
        <authorList>
            <person name="De Canck E."/>
        </authorList>
    </citation>
    <scope>NUCLEOTIDE SEQUENCE [LARGE SCALE GENOMIC DNA]</scope>
    <source>
        <strain evidence="1 2">LMG 29739</strain>
    </source>
</reference>